<feature type="domain" description="Cytochrome c" evidence="5">
    <location>
        <begin position="39"/>
        <end position="150"/>
    </location>
</feature>
<keyword evidence="2 4" id="KW-0479">Metal-binding</keyword>
<dbReference type="AlphaFoldDB" id="A0A9X0QYC8"/>
<reference evidence="6" key="1">
    <citation type="submission" date="2020-08" db="EMBL/GenBank/DDBJ databases">
        <authorList>
            <person name="Hu Y."/>
            <person name="Nguyen S.V."/>
            <person name="Li F."/>
            <person name="Fanning S."/>
        </authorList>
    </citation>
    <scope>NUCLEOTIDE SEQUENCE</scope>
    <source>
        <strain evidence="6">SYSU D8009</strain>
    </source>
</reference>
<evidence type="ECO:0000259" key="5">
    <source>
        <dbReference type="PROSITE" id="PS51007"/>
    </source>
</evidence>
<keyword evidence="7" id="KW-1185">Reference proteome</keyword>
<sequence>MARTAPTRRRDSVARSNGCGTLIAAFLLLLASLPALAETRLERGRYLVETIAACGNCHTPQGPNGPLPGKALAGNQVIEDNPAFRAVASNITPDRRTGIGAWTDAQIARAIREGIRPDGSVIGPPMPIAWYRDLADEDVAAMVAYLRSIPAVANVSEKSTYRMPLPPNYGPPVGRVVAPPRSDMVRYGAYLAGPVGHCMECHTPFGAPGQRDLERLGVGGQPFEGPWGVSVAANITPGRATGLGGWSDAEIERAIRRGVSQDGRQLFPPMPFGHYARISTPDMAALIAYLRSLPPVER</sequence>
<gene>
    <name evidence="6" type="ORF">H7965_10940</name>
</gene>
<dbReference type="InterPro" id="IPR051459">
    <property type="entry name" value="Cytochrome_c-type_DH"/>
</dbReference>
<dbReference type="Gene3D" id="1.10.760.10">
    <property type="entry name" value="Cytochrome c-like domain"/>
    <property type="match status" value="2"/>
</dbReference>
<dbReference type="PANTHER" id="PTHR35008:SF8">
    <property type="entry name" value="ALCOHOL DEHYDROGENASE CYTOCHROME C SUBUNIT"/>
    <property type="match status" value="1"/>
</dbReference>
<dbReference type="InterPro" id="IPR036909">
    <property type="entry name" value="Cyt_c-like_dom_sf"/>
</dbReference>
<dbReference type="PANTHER" id="PTHR35008">
    <property type="entry name" value="BLL4482 PROTEIN-RELATED"/>
    <property type="match status" value="1"/>
</dbReference>
<evidence type="ECO:0000256" key="2">
    <source>
        <dbReference type="ARBA" id="ARBA00022723"/>
    </source>
</evidence>
<dbReference type="EMBL" id="JACOMF010000010">
    <property type="protein sequence ID" value="MBC4015840.1"/>
    <property type="molecule type" value="Genomic_DNA"/>
</dbReference>
<accession>A0A9X0QYC8</accession>
<evidence type="ECO:0000256" key="1">
    <source>
        <dbReference type="ARBA" id="ARBA00022617"/>
    </source>
</evidence>
<proteinExistence type="predicted"/>
<dbReference type="InterPro" id="IPR009056">
    <property type="entry name" value="Cyt_c-like_dom"/>
</dbReference>
<dbReference type="Pfam" id="PF13442">
    <property type="entry name" value="Cytochrome_CBB3"/>
    <property type="match status" value="1"/>
</dbReference>
<dbReference type="GO" id="GO:0009055">
    <property type="term" value="F:electron transfer activity"/>
    <property type="evidence" value="ECO:0007669"/>
    <property type="project" value="InterPro"/>
</dbReference>
<keyword evidence="1 4" id="KW-0349">Heme</keyword>
<keyword evidence="3 4" id="KW-0408">Iron</keyword>
<evidence type="ECO:0000256" key="4">
    <source>
        <dbReference type="PROSITE-ProRule" id="PRU00433"/>
    </source>
</evidence>
<organism evidence="6 7">
    <name type="scientific">Siccirubricoccus deserti</name>
    <dbReference type="NCBI Taxonomy" id="2013562"/>
    <lineage>
        <taxon>Bacteria</taxon>
        <taxon>Pseudomonadati</taxon>
        <taxon>Pseudomonadota</taxon>
        <taxon>Alphaproteobacteria</taxon>
        <taxon>Acetobacterales</taxon>
        <taxon>Roseomonadaceae</taxon>
        <taxon>Siccirubricoccus</taxon>
    </lineage>
</organism>
<name>A0A9X0QYC8_9PROT</name>
<comment type="caution">
    <text evidence="6">The sequence shown here is derived from an EMBL/GenBank/DDBJ whole genome shotgun (WGS) entry which is preliminary data.</text>
</comment>
<feature type="domain" description="Cytochrome c" evidence="5">
    <location>
        <begin position="182"/>
        <end position="294"/>
    </location>
</feature>
<dbReference type="GO" id="GO:0020037">
    <property type="term" value="F:heme binding"/>
    <property type="evidence" value="ECO:0007669"/>
    <property type="project" value="InterPro"/>
</dbReference>
<dbReference type="GO" id="GO:0046872">
    <property type="term" value="F:metal ion binding"/>
    <property type="evidence" value="ECO:0007669"/>
    <property type="project" value="UniProtKB-KW"/>
</dbReference>
<dbReference type="Pfam" id="PF00034">
    <property type="entry name" value="Cytochrom_C"/>
    <property type="match status" value="1"/>
</dbReference>
<protein>
    <submittedName>
        <fullName evidence="6">C-type cytochrome</fullName>
    </submittedName>
</protein>
<evidence type="ECO:0000313" key="6">
    <source>
        <dbReference type="EMBL" id="MBC4015840.1"/>
    </source>
</evidence>
<evidence type="ECO:0000313" key="7">
    <source>
        <dbReference type="Proteomes" id="UP000600101"/>
    </source>
</evidence>
<dbReference type="Proteomes" id="UP000600101">
    <property type="component" value="Unassembled WGS sequence"/>
</dbReference>
<evidence type="ECO:0000256" key="3">
    <source>
        <dbReference type="ARBA" id="ARBA00023004"/>
    </source>
</evidence>
<dbReference type="PROSITE" id="PS51007">
    <property type="entry name" value="CYTC"/>
    <property type="match status" value="2"/>
</dbReference>
<dbReference type="SUPFAM" id="SSF46626">
    <property type="entry name" value="Cytochrome c"/>
    <property type="match status" value="2"/>
</dbReference>